<evidence type="ECO:0000256" key="9">
    <source>
        <dbReference type="ARBA" id="ARBA00023134"/>
    </source>
</evidence>
<keyword evidence="9 10" id="KW-0342">GTP-binding</keyword>
<comment type="cofactor">
    <cofactor evidence="10">
        <name>Zn(2+)</name>
        <dbReference type="ChEBI" id="CHEBI:29105"/>
    </cofactor>
    <text evidence="10">Binds 1 zinc ion per subunit.</text>
</comment>
<dbReference type="SUPFAM" id="SSF50249">
    <property type="entry name" value="Nucleic acid-binding proteins"/>
    <property type="match status" value="1"/>
</dbReference>
<evidence type="ECO:0000256" key="3">
    <source>
        <dbReference type="ARBA" id="ARBA00022723"/>
    </source>
</evidence>
<keyword evidence="5 10" id="KW-0547">Nucleotide-binding</keyword>
<dbReference type="GO" id="GO:0042274">
    <property type="term" value="P:ribosomal small subunit biogenesis"/>
    <property type="evidence" value="ECO:0007669"/>
    <property type="project" value="UniProtKB-UniRule"/>
</dbReference>
<dbReference type="PANTHER" id="PTHR32120:SF10">
    <property type="entry name" value="SMALL RIBOSOMAL SUBUNIT BIOGENESIS GTPASE RSGA"/>
    <property type="match status" value="1"/>
</dbReference>
<comment type="subcellular location">
    <subcellularLocation>
        <location evidence="10">Cytoplasm</location>
    </subcellularLocation>
</comment>
<comment type="function">
    <text evidence="10">One of several proteins that assist in the late maturation steps of the functional core of the 30S ribosomal subunit. Helps release RbfA from mature subunits. May play a role in the assembly of ribosomal proteins into the subunit. Circularly permuted GTPase that catalyzes slow GTP hydrolysis, GTPase activity is stimulated by the 30S ribosomal subunit.</text>
</comment>
<dbReference type="InterPro" id="IPR030378">
    <property type="entry name" value="G_CP_dom"/>
</dbReference>
<reference evidence="13 14" key="1">
    <citation type="submission" date="2019-09" db="EMBL/GenBank/DDBJ databases">
        <title>In-depth cultivation of the pig gut microbiome towards novel bacterial diversity and tailored functional studies.</title>
        <authorList>
            <person name="Wylensek D."/>
            <person name="Hitch T.C.A."/>
            <person name="Clavel T."/>
        </authorList>
    </citation>
    <scope>NUCLEOTIDE SEQUENCE [LARGE SCALE GENOMIC DNA]</scope>
    <source>
        <strain evidence="13 14">WCA3-693-APC-4?</strain>
    </source>
</reference>
<feature type="binding site" evidence="10">
    <location>
        <position position="295"/>
    </location>
    <ligand>
        <name>Zn(2+)</name>
        <dbReference type="ChEBI" id="CHEBI:29105"/>
    </ligand>
</feature>
<gene>
    <name evidence="10 13" type="primary">rsgA</name>
    <name evidence="13" type="ORF">FYJ83_13870</name>
</gene>
<comment type="subunit">
    <text evidence="10">Monomer. Associates with 30S ribosomal subunit, binds 16S rRNA.</text>
</comment>
<dbReference type="GO" id="GO:0019843">
    <property type="term" value="F:rRNA binding"/>
    <property type="evidence" value="ECO:0007669"/>
    <property type="project" value="UniProtKB-KW"/>
</dbReference>
<keyword evidence="4 10" id="KW-0699">rRNA-binding</keyword>
<dbReference type="PANTHER" id="PTHR32120">
    <property type="entry name" value="SMALL RIBOSOMAL SUBUNIT BIOGENESIS GTPASE RSGA"/>
    <property type="match status" value="1"/>
</dbReference>
<dbReference type="InterPro" id="IPR012340">
    <property type="entry name" value="NA-bd_OB-fold"/>
</dbReference>
<dbReference type="HAMAP" id="MF_01820">
    <property type="entry name" value="GTPase_RsgA"/>
    <property type="match status" value="1"/>
</dbReference>
<dbReference type="GO" id="GO:0005737">
    <property type="term" value="C:cytoplasm"/>
    <property type="evidence" value="ECO:0007669"/>
    <property type="project" value="UniProtKB-SubCell"/>
</dbReference>
<comment type="similarity">
    <text evidence="10">Belongs to the TRAFAC class YlqF/YawG GTPase family. RsgA subfamily.</text>
</comment>
<evidence type="ECO:0000256" key="7">
    <source>
        <dbReference type="ARBA" id="ARBA00022833"/>
    </source>
</evidence>
<accession>A0A6N7Y119</accession>
<feature type="binding site" evidence="10">
    <location>
        <position position="282"/>
    </location>
    <ligand>
        <name>Zn(2+)</name>
        <dbReference type="ChEBI" id="CHEBI:29105"/>
    </ligand>
</feature>
<dbReference type="NCBIfam" id="TIGR00157">
    <property type="entry name" value="ribosome small subunit-dependent GTPase A"/>
    <property type="match status" value="1"/>
</dbReference>
<evidence type="ECO:0000256" key="2">
    <source>
        <dbReference type="ARBA" id="ARBA00022517"/>
    </source>
</evidence>
<dbReference type="Proteomes" id="UP000469523">
    <property type="component" value="Unassembled WGS sequence"/>
</dbReference>
<keyword evidence="1 10" id="KW-0963">Cytoplasm</keyword>
<feature type="binding site" evidence="10">
    <location>
        <begin position="201"/>
        <end position="209"/>
    </location>
    <ligand>
        <name>GTP</name>
        <dbReference type="ChEBI" id="CHEBI:37565"/>
    </ligand>
</feature>
<evidence type="ECO:0000256" key="1">
    <source>
        <dbReference type="ARBA" id="ARBA00022490"/>
    </source>
</evidence>
<dbReference type="EC" id="3.6.1.-" evidence="10"/>
<dbReference type="GO" id="GO:0046872">
    <property type="term" value="F:metal ion binding"/>
    <property type="evidence" value="ECO:0007669"/>
    <property type="project" value="UniProtKB-KW"/>
</dbReference>
<evidence type="ECO:0000256" key="5">
    <source>
        <dbReference type="ARBA" id="ARBA00022741"/>
    </source>
</evidence>
<evidence type="ECO:0000259" key="11">
    <source>
        <dbReference type="PROSITE" id="PS50936"/>
    </source>
</evidence>
<evidence type="ECO:0000256" key="8">
    <source>
        <dbReference type="ARBA" id="ARBA00022884"/>
    </source>
</evidence>
<evidence type="ECO:0000313" key="14">
    <source>
        <dbReference type="Proteomes" id="UP000469523"/>
    </source>
</evidence>
<dbReference type="PROSITE" id="PS50936">
    <property type="entry name" value="ENGC_GTPASE"/>
    <property type="match status" value="1"/>
</dbReference>
<keyword evidence="7 10" id="KW-0862">Zinc</keyword>
<dbReference type="Gene3D" id="1.10.40.50">
    <property type="entry name" value="Probable gtpase engc, domain 3"/>
    <property type="match status" value="1"/>
</dbReference>
<keyword evidence="14" id="KW-1185">Reference proteome</keyword>
<dbReference type="InterPro" id="IPR027417">
    <property type="entry name" value="P-loop_NTPase"/>
</dbReference>
<dbReference type="GO" id="GO:0005525">
    <property type="term" value="F:GTP binding"/>
    <property type="evidence" value="ECO:0007669"/>
    <property type="project" value="UniProtKB-UniRule"/>
</dbReference>
<dbReference type="CDD" id="cd01854">
    <property type="entry name" value="YjeQ_EngC"/>
    <property type="match status" value="1"/>
</dbReference>
<protein>
    <recommendedName>
        <fullName evidence="10">Small ribosomal subunit biogenesis GTPase RsgA</fullName>
        <ecNumber evidence="10">3.6.1.-</ecNumber>
    </recommendedName>
</protein>
<organism evidence="13 14">
    <name type="scientific">Tissierella pigra</name>
    <dbReference type="NCBI Taxonomy" id="2607614"/>
    <lineage>
        <taxon>Bacteria</taxon>
        <taxon>Bacillati</taxon>
        <taxon>Bacillota</taxon>
        <taxon>Tissierellia</taxon>
        <taxon>Tissierellales</taxon>
        <taxon>Tissierellaceae</taxon>
        <taxon>Tissierella</taxon>
    </lineage>
</organism>
<dbReference type="Pfam" id="PF03193">
    <property type="entry name" value="RsgA_GTPase"/>
    <property type="match status" value="1"/>
</dbReference>
<dbReference type="AlphaFoldDB" id="A0A6N7Y119"/>
<feature type="binding site" evidence="10">
    <location>
        <position position="287"/>
    </location>
    <ligand>
        <name>Zn(2+)</name>
        <dbReference type="ChEBI" id="CHEBI:29105"/>
    </ligand>
</feature>
<name>A0A6N7Y119_9FIRM</name>
<evidence type="ECO:0000256" key="10">
    <source>
        <dbReference type="HAMAP-Rule" id="MF_01820"/>
    </source>
</evidence>
<evidence type="ECO:0000256" key="4">
    <source>
        <dbReference type="ARBA" id="ARBA00022730"/>
    </source>
</evidence>
<keyword evidence="6 10" id="KW-0378">Hydrolase</keyword>
<evidence type="ECO:0000259" key="12">
    <source>
        <dbReference type="PROSITE" id="PS51721"/>
    </source>
</evidence>
<feature type="binding site" evidence="10">
    <location>
        <begin position="149"/>
        <end position="152"/>
    </location>
    <ligand>
        <name>GTP</name>
        <dbReference type="ChEBI" id="CHEBI:37565"/>
    </ligand>
</feature>
<feature type="domain" description="CP-type G" evidence="12">
    <location>
        <begin position="104"/>
        <end position="259"/>
    </location>
</feature>
<evidence type="ECO:0000256" key="6">
    <source>
        <dbReference type="ARBA" id="ARBA00022801"/>
    </source>
</evidence>
<keyword evidence="8 10" id="KW-0694">RNA-binding</keyword>
<keyword evidence="3 10" id="KW-0479">Metal-binding</keyword>
<feature type="binding site" evidence="10">
    <location>
        <position position="289"/>
    </location>
    <ligand>
        <name>Zn(2+)</name>
        <dbReference type="ChEBI" id="CHEBI:29105"/>
    </ligand>
</feature>
<dbReference type="PROSITE" id="PS51721">
    <property type="entry name" value="G_CP"/>
    <property type="match status" value="1"/>
</dbReference>
<sequence>MINNIEYYGFTDYFKNQIESINGDNSLIPARVTQVHKEIYTIIYENVEKRARLKGSIFYNDKNVIYPAVGDFVLVKPNPYGEDIIYYVLDRKSKFSRFDSHYEKEQMVAANFDHVFIISSLNHDFNIKRIERYLAIAWESGASPAIILTKTDLVDDIQEYAFQLDDIAMGVPVFYLSSVTGEGIDELKNYLKPRETIVFLGSSGVGKSSLVNALSGEEIMKVNDIREEDSKGRHTTTHRELIMLRNGTMIIDTPGMRELSLWNTEDGLDTAFSEIEELGRLCRFKDCSHNKEPGCRIKSALATGELSHDRWDNYIKLQKEAKYAAKKEQLNIKKKERLLKKKS</sequence>
<dbReference type="SUPFAM" id="SSF52540">
    <property type="entry name" value="P-loop containing nucleoside triphosphate hydrolases"/>
    <property type="match status" value="1"/>
</dbReference>
<dbReference type="Gene3D" id="3.40.50.300">
    <property type="entry name" value="P-loop containing nucleotide triphosphate hydrolases"/>
    <property type="match status" value="1"/>
</dbReference>
<keyword evidence="2 10" id="KW-0690">Ribosome biogenesis</keyword>
<comment type="caution">
    <text evidence="13">The sequence shown here is derived from an EMBL/GenBank/DDBJ whole genome shotgun (WGS) entry which is preliminary data.</text>
</comment>
<dbReference type="GO" id="GO:0003924">
    <property type="term" value="F:GTPase activity"/>
    <property type="evidence" value="ECO:0007669"/>
    <property type="project" value="UniProtKB-UniRule"/>
</dbReference>
<feature type="domain" description="EngC GTPase" evidence="11">
    <location>
        <begin position="110"/>
        <end position="257"/>
    </location>
</feature>
<dbReference type="EMBL" id="VUNQ01000035">
    <property type="protein sequence ID" value="MSU02544.1"/>
    <property type="molecule type" value="Genomic_DNA"/>
</dbReference>
<evidence type="ECO:0000313" key="13">
    <source>
        <dbReference type="EMBL" id="MSU02544.1"/>
    </source>
</evidence>
<dbReference type="InterPro" id="IPR004881">
    <property type="entry name" value="Ribosome_biogen_GTPase_RsgA"/>
</dbReference>
<proteinExistence type="inferred from homology"/>
<dbReference type="RefSeq" id="WP_154441504.1">
    <property type="nucleotide sequence ID" value="NZ_JAHLPJ010000001.1"/>
</dbReference>
<dbReference type="InterPro" id="IPR010914">
    <property type="entry name" value="RsgA_GTPase_dom"/>
</dbReference>